<proteinExistence type="predicted"/>
<evidence type="ECO:0000313" key="2">
    <source>
        <dbReference type="Proteomes" id="UP001301140"/>
    </source>
</evidence>
<sequence length="205" mass="21762">MYVPSHFRAPDEQAAVEIVERHGFGMLVGASGARPMVTHLPMVLERTGQGLVLLGHVARANPHWQHLDGAEALAVFAGPHAHVSPDWYAAGPAVPTWNYVAAEAVVRVETVEAPEALEGILLALTRRYEPSWTFASQPEKFRQAMLRGIVGLRMAVLQLEAKLKMSQNRSSADRAGVVAGLRARGGPEDAAVAGLVAGLAPSGPG</sequence>
<dbReference type="PANTHER" id="PTHR35802:SF1">
    <property type="entry name" value="PROTEASE SYNTHASE AND SPORULATION PROTEIN PAI 2"/>
    <property type="match status" value="1"/>
</dbReference>
<dbReference type="EMBL" id="JARGEQ010000051">
    <property type="protein sequence ID" value="MDF1585954.1"/>
    <property type="molecule type" value="Genomic_DNA"/>
</dbReference>
<dbReference type="AlphaFoldDB" id="A0AAP3UZX3"/>
<comment type="caution">
    <text evidence="1">The sequence shown here is derived from an EMBL/GenBank/DDBJ whole genome shotgun (WGS) entry which is preliminary data.</text>
</comment>
<dbReference type="InterPro" id="IPR007396">
    <property type="entry name" value="TR_PAI2-type"/>
</dbReference>
<dbReference type="PIRSF" id="PIRSF010372">
    <property type="entry name" value="PaiB"/>
    <property type="match status" value="1"/>
</dbReference>
<reference evidence="1 2" key="1">
    <citation type="submission" date="2023-03" db="EMBL/GenBank/DDBJ databases">
        <title>YIM 152171 draft genome.</title>
        <authorList>
            <person name="Yang Z."/>
        </authorList>
    </citation>
    <scope>NUCLEOTIDE SEQUENCE [LARGE SCALE GENOMIC DNA]</scope>
    <source>
        <strain evidence="1 2">YIM 152171</strain>
    </source>
</reference>
<name>A0AAP3UZX3_9PROT</name>
<accession>A0AAP3UZX3</accession>
<protein>
    <submittedName>
        <fullName evidence="1">FMN-binding negative transcriptional regulator</fullName>
    </submittedName>
</protein>
<dbReference type="InterPro" id="IPR012349">
    <property type="entry name" value="Split_barrel_FMN-bd"/>
</dbReference>
<dbReference type="Pfam" id="PF04299">
    <property type="entry name" value="FMN_bind_2"/>
    <property type="match status" value="1"/>
</dbReference>
<gene>
    <name evidence="1" type="ORF">PZ740_06095</name>
</gene>
<dbReference type="SUPFAM" id="SSF50475">
    <property type="entry name" value="FMN-binding split barrel"/>
    <property type="match status" value="1"/>
</dbReference>
<dbReference type="Gene3D" id="2.30.110.10">
    <property type="entry name" value="Electron Transport, Fmn-binding Protein, Chain A"/>
    <property type="match status" value="1"/>
</dbReference>
<evidence type="ECO:0000313" key="1">
    <source>
        <dbReference type="EMBL" id="MDF1585954.1"/>
    </source>
</evidence>
<dbReference type="Proteomes" id="UP001301140">
    <property type="component" value="Unassembled WGS sequence"/>
</dbReference>
<dbReference type="PANTHER" id="PTHR35802">
    <property type="entry name" value="PROTEASE SYNTHASE AND SPORULATION PROTEIN PAI 2"/>
    <property type="match status" value="1"/>
</dbReference>
<dbReference type="RefSeq" id="WP_327788370.1">
    <property type="nucleotide sequence ID" value="NZ_JARGEQ010000051.1"/>
</dbReference>
<keyword evidence="2" id="KW-1185">Reference proteome</keyword>
<organism evidence="1 2">
    <name type="scientific">Marinimicrococcus flavescens</name>
    <dbReference type="NCBI Taxonomy" id="3031815"/>
    <lineage>
        <taxon>Bacteria</taxon>
        <taxon>Pseudomonadati</taxon>
        <taxon>Pseudomonadota</taxon>
        <taxon>Alphaproteobacteria</taxon>
        <taxon>Geminicoccales</taxon>
        <taxon>Geminicoccaceae</taxon>
        <taxon>Marinimicrococcus</taxon>
    </lineage>
</organism>